<dbReference type="OrthoDB" id="5835829at2759"/>
<dbReference type="EMBL" id="OU900094">
    <property type="protein sequence ID" value="CAG9854773.1"/>
    <property type="molecule type" value="Genomic_DNA"/>
</dbReference>
<evidence type="ECO:0000256" key="5">
    <source>
        <dbReference type="RuleBase" id="RU362059"/>
    </source>
</evidence>
<gene>
    <name evidence="6" type="ORF">PHYEVI_LOCUS1233</name>
</gene>
<evidence type="ECO:0000256" key="2">
    <source>
        <dbReference type="ARBA" id="ARBA00022676"/>
    </source>
</evidence>
<feature type="transmembrane region" description="Helical" evidence="5">
    <location>
        <begin position="474"/>
        <end position="497"/>
    </location>
</feature>
<comment type="similarity">
    <text evidence="1 4">Belongs to the UDP-glycosyltransferase family.</text>
</comment>
<keyword evidence="5" id="KW-0732">Signal</keyword>
<dbReference type="InterPro" id="IPR002213">
    <property type="entry name" value="UDP_glucos_trans"/>
</dbReference>
<name>A0A9N9TFF8_PHYSR</name>
<evidence type="ECO:0000313" key="7">
    <source>
        <dbReference type="Proteomes" id="UP001153712"/>
    </source>
</evidence>
<dbReference type="PANTHER" id="PTHR48043">
    <property type="entry name" value="EG:EG0003.4 PROTEIN-RELATED"/>
    <property type="match status" value="1"/>
</dbReference>
<evidence type="ECO:0000313" key="6">
    <source>
        <dbReference type="EMBL" id="CAG9854773.1"/>
    </source>
</evidence>
<dbReference type="Proteomes" id="UP001153712">
    <property type="component" value="Chromosome 1"/>
</dbReference>
<keyword evidence="5" id="KW-0812">Transmembrane</keyword>
<evidence type="ECO:0000256" key="1">
    <source>
        <dbReference type="ARBA" id="ARBA00009995"/>
    </source>
</evidence>
<dbReference type="Gene3D" id="3.40.50.2000">
    <property type="entry name" value="Glycogen Phosphorylase B"/>
    <property type="match status" value="2"/>
</dbReference>
<dbReference type="SUPFAM" id="SSF53756">
    <property type="entry name" value="UDP-Glycosyltransferase/glycogen phosphorylase"/>
    <property type="match status" value="1"/>
</dbReference>
<sequence>MIPIIINILWISLCLHGANSAKILGIFPAPSFSHQQTFQPIWKELSLRGHNVTVITTNPLGNNSLINLTEINVGFTYEHLLNSSFIQHLYEPDSVFRKVYDIHRLGLEINEAQIMHEKIQHILNENETKFDLILIQVVQSFTDLTFGYAAKYKCPVVGISSLGVFFHFHDFLGNPTHPVVSPDMMLGFAGKINFFQKLQSLLYNLWYRLFYYWYILPNADRVARKHFGDDMPYLGDIERNMSLLLVNSNPVIHAVRPNVPNIVEICRLHISEKKPLPKDIKDYLDSSTQGVVYFSLGSNVKSTYLSVEVRQEIIKALGELPYNVLWKWETDHLPDRPPNVLTRKWLPQQDILGHPNIKAFVTQGGLQSIEEAITNEVPLVGIPFITDQPSNIKRIVELGMGQMVEQQTLTKEKLKKAILEVAGDPEYKENVSKAKSIMDDQPMKGVDKAVWWIEYVIRHNGAKHLRSQAADMSFFEYFMIDVALFLFACIFAMYYLVAKIVSAAKQCTNSNNKVKRN</sequence>
<keyword evidence="5" id="KW-1133">Transmembrane helix</keyword>
<reference evidence="6" key="1">
    <citation type="submission" date="2022-01" db="EMBL/GenBank/DDBJ databases">
        <authorList>
            <person name="King R."/>
        </authorList>
    </citation>
    <scope>NUCLEOTIDE SEQUENCE</scope>
</reference>
<dbReference type="InterPro" id="IPR035595">
    <property type="entry name" value="UDP_glycos_trans_CS"/>
</dbReference>
<evidence type="ECO:0000256" key="3">
    <source>
        <dbReference type="ARBA" id="ARBA00022679"/>
    </source>
</evidence>
<evidence type="ECO:0000256" key="4">
    <source>
        <dbReference type="RuleBase" id="RU003718"/>
    </source>
</evidence>
<comment type="subcellular location">
    <subcellularLocation>
        <location evidence="5">Membrane</location>
        <topology evidence="5">Single-pass membrane protein</topology>
    </subcellularLocation>
</comment>
<dbReference type="AlphaFoldDB" id="A0A9N9TFF8"/>
<dbReference type="InterPro" id="IPR050271">
    <property type="entry name" value="UDP-glycosyltransferase"/>
</dbReference>
<feature type="signal peptide" evidence="5">
    <location>
        <begin position="1"/>
        <end position="20"/>
    </location>
</feature>
<keyword evidence="3 4" id="KW-0808">Transferase</keyword>
<accession>A0A9N9TFF8</accession>
<keyword evidence="2 4" id="KW-0328">Glycosyltransferase</keyword>
<organism evidence="6 7">
    <name type="scientific">Phyllotreta striolata</name>
    <name type="common">Striped flea beetle</name>
    <name type="synonym">Crioceris striolata</name>
    <dbReference type="NCBI Taxonomy" id="444603"/>
    <lineage>
        <taxon>Eukaryota</taxon>
        <taxon>Metazoa</taxon>
        <taxon>Ecdysozoa</taxon>
        <taxon>Arthropoda</taxon>
        <taxon>Hexapoda</taxon>
        <taxon>Insecta</taxon>
        <taxon>Pterygota</taxon>
        <taxon>Neoptera</taxon>
        <taxon>Endopterygota</taxon>
        <taxon>Coleoptera</taxon>
        <taxon>Polyphaga</taxon>
        <taxon>Cucujiformia</taxon>
        <taxon>Chrysomeloidea</taxon>
        <taxon>Chrysomelidae</taxon>
        <taxon>Galerucinae</taxon>
        <taxon>Alticini</taxon>
        <taxon>Phyllotreta</taxon>
    </lineage>
</organism>
<protein>
    <recommendedName>
        <fullName evidence="5">UDP-glucuronosyltransferase</fullName>
        <ecNumber evidence="5">2.4.1.17</ecNumber>
    </recommendedName>
</protein>
<dbReference type="GO" id="GO:0016020">
    <property type="term" value="C:membrane"/>
    <property type="evidence" value="ECO:0007669"/>
    <property type="project" value="UniProtKB-SubCell"/>
</dbReference>
<proteinExistence type="inferred from homology"/>
<dbReference type="EC" id="2.4.1.17" evidence="5"/>
<dbReference type="PROSITE" id="PS00375">
    <property type="entry name" value="UDPGT"/>
    <property type="match status" value="1"/>
</dbReference>
<dbReference type="CDD" id="cd03784">
    <property type="entry name" value="GT1_Gtf-like"/>
    <property type="match status" value="1"/>
</dbReference>
<dbReference type="GO" id="GO:0015020">
    <property type="term" value="F:glucuronosyltransferase activity"/>
    <property type="evidence" value="ECO:0007669"/>
    <property type="project" value="UniProtKB-EC"/>
</dbReference>
<comment type="catalytic activity">
    <reaction evidence="5">
        <text>glucuronate acceptor + UDP-alpha-D-glucuronate = acceptor beta-D-glucuronoside + UDP + H(+)</text>
        <dbReference type="Rhea" id="RHEA:21032"/>
        <dbReference type="ChEBI" id="CHEBI:15378"/>
        <dbReference type="ChEBI" id="CHEBI:58052"/>
        <dbReference type="ChEBI" id="CHEBI:58223"/>
        <dbReference type="ChEBI" id="CHEBI:132367"/>
        <dbReference type="ChEBI" id="CHEBI:132368"/>
        <dbReference type="EC" id="2.4.1.17"/>
    </reaction>
</comment>
<dbReference type="PANTHER" id="PTHR48043:SF159">
    <property type="entry name" value="EG:EG0003.4 PROTEIN-RELATED"/>
    <property type="match status" value="1"/>
</dbReference>
<dbReference type="Pfam" id="PF00201">
    <property type="entry name" value="UDPGT"/>
    <property type="match status" value="1"/>
</dbReference>
<keyword evidence="7" id="KW-1185">Reference proteome</keyword>
<keyword evidence="5" id="KW-0472">Membrane</keyword>
<feature type="chain" id="PRO_5040547316" description="UDP-glucuronosyltransferase" evidence="5">
    <location>
        <begin position="21"/>
        <end position="517"/>
    </location>
</feature>
<dbReference type="FunFam" id="3.40.50.2000:FF:000050">
    <property type="entry name" value="UDP-glucuronosyltransferase"/>
    <property type="match status" value="1"/>
</dbReference>